<dbReference type="Proteomes" id="UP001218034">
    <property type="component" value="Chromosome"/>
</dbReference>
<name>A0ABY8CF24_9ARCH</name>
<accession>A0ABY8CF24</accession>
<dbReference type="GeneID" id="98290887"/>
<dbReference type="RefSeq" id="WP_347721649.1">
    <property type="nucleotide sequence ID" value="NZ_CP104395.1"/>
</dbReference>
<gene>
    <name evidence="2" type="ORF">SVXNc_0810</name>
</gene>
<evidence type="ECO:0008006" key="4">
    <source>
        <dbReference type="Google" id="ProtNLM"/>
    </source>
</evidence>
<proteinExistence type="predicted"/>
<keyword evidence="1" id="KW-0472">Membrane</keyword>
<organism evidence="2 3">
    <name type="scientific">Candidatus Nanohalococcus occultus</name>
    <dbReference type="NCBI Taxonomy" id="2978047"/>
    <lineage>
        <taxon>Archaea</taxon>
        <taxon>Candidatus Nanohalarchaeota</taxon>
        <taxon>Candidatus Nanohalarchaeota incertae sedis</taxon>
        <taxon>Candidatus Nanohalococcus</taxon>
    </lineage>
</organism>
<keyword evidence="1" id="KW-1133">Transmembrane helix</keyword>
<reference evidence="2 3" key="1">
    <citation type="submission" date="2022-09" db="EMBL/GenBank/DDBJ databases">
        <title>Xylan utilization by haloarchaea-nanohaloarchaea associations.</title>
        <authorList>
            <person name="Yakimov M."/>
        </authorList>
    </citation>
    <scope>NUCLEOTIDE SEQUENCE [LARGE SCALE GENOMIC DNA]</scope>
    <source>
        <strain evidence="2 3">SVXNc</strain>
    </source>
</reference>
<keyword evidence="1" id="KW-0812">Transmembrane</keyword>
<keyword evidence="3" id="KW-1185">Reference proteome</keyword>
<protein>
    <recommendedName>
        <fullName evidence="4">Thioredoxin-like fold domain-containing protein</fullName>
    </recommendedName>
</protein>
<feature type="transmembrane region" description="Helical" evidence="1">
    <location>
        <begin position="12"/>
        <end position="35"/>
    </location>
</feature>
<evidence type="ECO:0000313" key="3">
    <source>
        <dbReference type="Proteomes" id="UP001218034"/>
    </source>
</evidence>
<dbReference type="EMBL" id="CP104395">
    <property type="protein sequence ID" value="WEL19817.1"/>
    <property type="molecule type" value="Genomic_DNA"/>
</dbReference>
<sequence>MDLKDLLDSRNFTYVLIAITLLSFATAGLALTGMVSADTSQVSAQRAGELVSDTLANSTGSTYDVVNVNEQSGVYAVDLNVQNQLQTVYVTKDAELFTTAMNSLSQLRETVQIQASTETCLTEKNATMYGNVTQQETQLQIQVMGGTNRVDSYYQDVNQQGVLQQAADDGVQSVPSFVVNGEVLRGINNITSVREFAGCTN</sequence>
<evidence type="ECO:0000313" key="2">
    <source>
        <dbReference type="EMBL" id="WEL19817.1"/>
    </source>
</evidence>
<evidence type="ECO:0000256" key="1">
    <source>
        <dbReference type="SAM" id="Phobius"/>
    </source>
</evidence>